<proteinExistence type="inferred from homology"/>
<feature type="transmembrane region" description="Helical" evidence="7">
    <location>
        <begin position="218"/>
        <end position="238"/>
    </location>
</feature>
<keyword evidence="3" id="KW-1003">Cell membrane</keyword>
<keyword evidence="4 7" id="KW-0812">Transmembrane</keyword>
<evidence type="ECO:0000256" key="7">
    <source>
        <dbReference type="SAM" id="Phobius"/>
    </source>
</evidence>
<dbReference type="Pfam" id="PF03601">
    <property type="entry name" value="Cons_hypoth698"/>
    <property type="match status" value="1"/>
</dbReference>
<dbReference type="EMBL" id="CP011112">
    <property type="protein sequence ID" value="AKU18894.1"/>
    <property type="molecule type" value="Genomic_DNA"/>
</dbReference>
<evidence type="ECO:0000256" key="3">
    <source>
        <dbReference type="ARBA" id="ARBA00022475"/>
    </source>
</evidence>
<evidence type="ECO:0000313" key="8">
    <source>
        <dbReference type="EMBL" id="AKU18894.1"/>
    </source>
</evidence>
<dbReference type="InterPro" id="IPR018383">
    <property type="entry name" value="UPF0324_pro"/>
</dbReference>
<keyword evidence="5 7" id="KW-1133">Transmembrane helix</keyword>
<evidence type="ECO:0000313" key="9">
    <source>
        <dbReference type="Proteomes" id="UP000066480"/>
    </source>
</evidence>
<evidence type="ECO:0000256" key="5">
    <source>
        <dbReference type="ARBA" id="ARBA00022989"/>
    </source>
</evidence>
<feature type="transmembrane region" description="Helical" evidence="7">
    <location>
        <begin position="21"/>
        <end position="40"/>
    </location>
</feature>
<feature type="transmembrane region" description="Helical" evidence="7">
    <location>
        <begin position="131"/>
        <end position="152"/>
    </location>
</feature>
<dbReference type="AlphaFoldDB" id="A0A0K1JQ93"/>
<dbReference type="RefSeq" id="WP_052596953.1">
    <property type="nucleotide sequence ID" value="NZ_CP011112.1"/>
</dbReference>
<evidence type="ECO:0000256" key="1">
    <source>
        <dbReference type="ARBA" id="ARBA00004651"/>
    </source>
</evidence>
<feature type="transmembrane region" description="Helical" evidence="7">
    <location>
        <begin position="193"/>
        <end position="212"/>
    </location>
</feature>
<reference evidence="8 9" key="1">
    <citation type="submission" date="2015-03" db="EMBL/GenBank/DDBJ databases">
        <title>Luteipulveratus halotolerans sp. nov., a novel actinobacterium (Dermacoccaceae) from Sarawak, Malaysia.</title>
        <authorList>
            <person name="Juboi H."/>
            <person name="Basik A."/>
            <person name="Shamsul S.S."/>
            <person name="Arnold P."/>
            <person name="Schmitt E.K."/>
            <person name="Sanglier J.-J."/>
            <person name="Yeo T."/>
        </authorList>
    </citation>
    <scope>NUCLEOTIDE SEQUENCE [LARGE SCALE GENOMIC DNA]</scope>
    <source>
        <strain evidence="8 9">MN07-A0370</strain>
    </source>
</reference>
<dbReference type="KEGG" id="lmoi:VV02_12845"/>
<feature type="transmembrane region" description="Helical" evidence="7">
    <location>
        <begin position="288"/>
        <end position="310"/>
    </location>
</feature>
<dbReference type="PATRIC" id="fig|571913.6.peg.2615"/>
<evidence type="ECO:0000256" key="2">
    <source>
        <dbReference type="ARBA" id="ARBA00007977"/>
    </source>
</evidence>
<accession>A0A0K1JQ93</accession>
<dbReference type="Proteomes" id="UP000066480">
    <property type="component" value="Chromosome"/>
</dbReference>
<keyword evidence="6 7" id="KW-0472">Membrane</keyword>
<feature type="transmembrane region" description="Helical" evidence="7">
    <location>
        <begin position="46"/>
        <end position="65"/>
    </location>
</feature>
<feature type="transmembrane region" description="Helical" evidence="7">
    <location>
        <begin position="258"/>
        <end position="276"/>
    </location>
</feature>
<dbReference type="STRING" id="571913.VV02_12845"/>
<comment type="similarity">
    <text evidence="2">Belongs to the UPF0324 family.</text>
</comment>
<dbReference type="GO" id="GO:0005886">
    <property type="term" value="C:plasma membrane"/>
    <property type="evidence" value="ECO:0007669"/>
    <property type="project" value="UniProtKB-SubCell"/>
</dbReference>
<evidence type="ECO:0000256" key="4">
    <source>
        <dbReference type="ARBA" id="ARBA00022692"/>
    </source>
</evidence>
<feature type="transmembrane region" description="Helical" evidence="7">
    <location>
        <begin position="164"/>
        <end position="186"/>
    </location>
</feature>
<keyword evidence="9" id="KW-1185">Reference proteome</keyword>
<dbReference type="PANTHER" id="PTHR30106:SF2">
    <property type="entry name" value="UPF0324 INNER MEMBRANE PROTEIN YEIH"/>
    <property type="match status" value="1"/>
</dbReference>
<comment type="subcellular location">
    <subcellularLocation>
        <location evidence="1">Cell membrane</location>
        <topology evidence="1">Multi-pass membrane protein</topology>
    </subcellularLocation>
</comment>
<protein>
    <submittedName>
        <fullName evidence="8">Membrane protein</fullName>
    </submittedName>
</protein>
<gene>
    <name evidence="8" type="ORF">VV02_12845</name>
</gene>
<feature type="transmembrane region" description="Helical" evidence="7">
    <location>
        <begin position="317"/>
        <end position="339"/>
    </location>
</feature>
<organism evidence="8 9">
    <name type="scientific">Luteipulveratus mongoliensis</name>
    <dbReference type="NCBI Taxonomy" id="571913"/>
    <lineage>
        <taxon>Bacteria</taxon>
        <taxon>Bacillati</taxon>
        <taxon>Actinomycetota</taxon>
        <taxon>Actinomycetes</taxon>
        <taxon>Micrococcales</taxon>
        <taxon>Dermacoccaceae</taxon>
        <taxon>Luteipulveratus</taxon>
    </lineage>
</organism>
<evidence type="ECO:0000256" key="6">
    <source>
        <dbReference type="ARBA" id="ARBA00023136"/>
    </source>
</evidence>
<feature type="transmembrane region" description="Helical" evidence="7">
    <location>
        <begin position="101"/>
        <end position="119"/>
    </location>
</feature>
<sequence length="340" mass="33973">MTTTQTRRPVAAPSHTAGVPPGLGLAAGGALIAYVVSRLVPVASPLLIAIVLGAAVAGAGGVTPRLAPGLAFSSKRLLRAGIVLLGLHLSVQDVFGLGPGMLVVTVAVVALGIGSALWFGARLGLTWNQRLLIACGFSICGAAAVAATDGVIDADEEEVVTSVALVVVFGTAMIPEIPYLAMLFGLNDRQAGLWAGTSIHEVAQVVAAGGAIGGGALTVAVVAKLARVLMLAPVMAAVGWHERQAGRTPGDGTRTPPLMPLFVVGFIAMVALRSVVVPPPVVVDGLNVVQTTLLAAAMFALGTGVSWGGLRRVGWRPLALGAVTTGVVASVGLGGVLLVG</sequence>
<name>A0A0K1JQ93_9MICO</name>
<dbReference type="PANTHER" id="PTHR30106">
    <property type="entry name" value="INNER MEMBRANE PROTEIN YEIH-RELATED"/>
    <property type="match status" value="1"/>
</dbReference>